<dbReference type="GO" id="GO:0031241">
    <property type="term" value="C:periplasmic side of cell outer membrane"/>
    <property type="evidence" value="ECO:0007669"/>
    <property type="project" value="TreeGrafter"/>
</dbReference>
<dbReference type="Gene3D" id="1.25.40.10">
    <property type="entry name" value="Tetratricopeptide repeat domain"/>
    <property type="match status" value="1"/>
</dbReference>
<keyword evidence="7" id="KW-0449">Lipoprotein</keyword>
<dbReference type="Gene3D" id="3.40.50.2300">
    <property type="match status" value="2"/>
</dbReference>
<evidence type="ECO:0008006" key="10">
    <source>
        <dbReference type="Google" id="ProtNLM"/>
    </source>
</evidence>
<protein>
    <recommendedName>
        <fullName evidence="10">Penicillin-binding protein activator</fullName>
    </recommendedName>
</protein>
<keyword evidence="5" id="KW-0564">Palmitate</keyword>
<dbReference type="Pfam" id="PF04348">
    <property type="entry name" value="LppC"/>
    <property type="match status" value="1"/>
</dbReference>
<accession>A0A831JX80</accession>
<evidence type="ECO:0000256" key="8">
    <source>
        <dbReference type="SAM" id="MobiDB-lite"/>
    </source>
</evidence>
<reference evidence="9" key="1">
    <citation type="journal article" date="2020" name="mSystems">
        <title>Genome- and Community-Level Interaction Insights into Carbon Utilization and Element Cycling Functions of Hydrothermarchaeota in Hydrothermal Sediment.</title>
        <authorList>
            <person name="Zhou Z."/>
            <person name="Liu Y."/>
            <person name="Xu W."/>
            <person name="Pan J."/>
            <person name="Luo Z.H."/>
            <person name="Li M."/>
        </authorList>
    </citation>
    <scope>NUCLEOTIDE SEQUENCE [LARGE SCALE GENOMIC DNA]</scope>
    <source>
        <strain evidence="9">HyVt-26</strain>
    </source>
</reference>
<evidence type="ECO:0000256" key="2">
    <source>
        <dbReference type="ARBA" id="ARBA00022960"/>
    </source>
</evidence>
<dbReference type="PANTHER" id="PTHR38038:SF1">
    <property type="entry name" value="PENICILLIN-BINDING PROTEIN ACTIVATOR LPOA"/>
    <property type="match status" value="1"/>
</dbReference>
<dbReference type="InterPro" id="IPR007443">
    <property type="entry name" value="LpoA"/>
</dbReference>
<dbReference type="GO" id="GO:0009252">
    <property type="term" value="P:peptidoglycan biosynthetic process"/>
    <property type="evidence" value="ECO:0007669"/>
    <property type="project" value="UniProtKB-KW"/>
</dbReference>
<comment type="caution">
    <text evidence="9">The sequence shown here is derived from an EMBL/GenBank/DDBJ whole genome shotgun (WGS) entry which is preliminary data.</text>
</comment>
<dbReference type="GO" id="GO:0008360">
    <property type="term" value="P:regulation of cell shape"/>
    <property type="evidence" value="ECO:0007669"/>
    <property type="project" value="UniProtKB-KW"/>
</dbReference>
<evidence type="ECO:0000256" key="7">
    <source>
        <dbReference type="ARBA" id="ARBA00023288"/>
    </source>
</evidence>
<evidence type="ECO:0000256" key="5">
    <source>
        <dbReference type="ARBA" id="ARBA00023139"/>
    </source>
</evidence>
<keyword evidence="3" id="KW-0573">Peptidoglycan synthesis</keyword>
<dbReference type="Proteomes" id="UP000885822">
    <property type="component" value="Unassembled WGS sequence"/>
</dbReference>
<evidence type="ECO:0000256" key="6">
    <source>
        <dbReference type="ARBA" id="ARBA00023237"/>
    </source>
</evidence>
<feature type="region of interest" description="Disordered" evidence="8">
    <location>
        <begin position="630"/>
        <end position="652"/>
    </location>
</feature>
<dbReference type="CDD" id="cd06339">
    <property type="entry name" value="PBP1_YraM_LppC_lipoprotein-like"/>
    <property type="match status" value="1"/>
</dbReference>
<gene>
    <name evidence="9" type="ORF">ENG92_03075</name>
</gene>
<keyword evidence="2" id="KW-0133">Cell shape</keyword>
<sequence>MRNRNVLLILFLVMFLPLLAGCGTAPVKPTVPADPQAAHAARLFEQQRYQAAADLYLDLARRASADTHDLYLLLAADSLIHDGQLDKADNVLGQLDPAALPRADQFRRVLIQADLALRRHQPQAALNLLTTLPTPIDNDKKIRFYTIRAAAYKEQQDNIAYVRELMALDNLLTDDEQQLKVQLDILAVLTRFSTSALKEQFPKPDTTTHGWLELAGLLRDFPDAPENIIAPYREWRDLFPYHPALPDLLTSYYSHQRQLAPVEIKQIAVLLPLTGPYARPARTLRDGLMGAWYNDTSENRPQLKFYDSSNSDQIWPLLNQAADEGADMVIGPLAKPAVMQLARAGGLPLPVLALNQISTDSTPPSNLYQYSLSPEDEARQVAIWAAYQGFREPAMLYPSSSLGKRMASAFMETWRQLGGSSMRSQAYDPASKDYSTPIAQLVMAAQRKAQLEKLKEIEEYNKESEEKIEYTLPPRGIDFIFAIGNKQQMRQIRPLLQFHYAEDLPVFSTSRAWDGQLKNDERFDLAGIILPEMPWIIDNETDHPLARKNLQDYLARSERKYLRLIPMGMDAYQVLPHLRELEMIGLAPFKGNTGLLYLNHNRYLLRRMTWISLQEQPRILGITPPVDTVTVLPPETPDAMTDTNESITPAQR</sequence>
<evidence type="ECO:0000256" key="4">
    <source>
        <dbReference type="ARBA" id="ARBA00023136"/>
    </source>
</evidence>
<evidence type="ECO:0000256" key="3">
    <source>
        <dbReference type="ARBA" id="ARBA00022984"/>
    </source>
</evidence>
<dbReference type="InterPro" id="IPR028082">
    <property type="entry name" value="Peripla_BP_I"/>
</dbReference>
<feature type="compositionally biased region" description="Polar residues" evidence="8">
    <location>
        <begin position="641"/>
        <end position="652"/>
    </location>
</feature>
<dbReference type="GO" id="GO:0030234">
    <property type="term" value="F:enzyme regulator activity"/>
    <property type="evidence" value="ECO:0007669"/>
    <property type="project" value="TreeGrafter"/>
</dbReference>
<evidence type="ECO:0000256" key="1">
    <source>
        <dbReference type="ARBA" id="ARBA00022729"/>
    </source>
</evidence>
<dbReference type="PANTHER" id="PTHR38038">
    <property type="entry name" value="PENICILLIN-BINDING PROTEIN ACTIVATOR LPOA"/>
    <property type="match status" value="1"/>
</dbReference>
<dbReference type="InterPro" id="IPR011990">
    <property type="entry name" value="TPR-like_helical_dom_sf"/>
</dbReference>
<dbReference type="EMBL" id="DRCV01000136">
    <property type="protein sequence ID" value="HDK37980.1"/>
    <property type="molecule type" value="Genomic_DNA"/>
</dbReference>
<keyword evidence="4" id="KW-0472">Membrane</keyword>
<name>A0A831JX80_9GAMM</name>
<keyword evidence="6" id="KW-0998">Cell outer membrane</keyword>
<dbReference type="PROSITE" id="PS51257">
    <property type="entry name" value="PROKAR_LIPOPROTEIN"/>
    <property type="match status" value="1"/>
</dbReference>
<evidence type="ECO:0000313" key="9">
    <source>
        <dbReference type="EMBL" id="HDK37980.1"/>
    </source>
</evidence>
<dbReference type="Gene3D" id="1.25.40.650">
    <property type="match status" value="1"/>
</dbReference>
<keyword evidence="1" id="KW-0732">Signal</keyword>
<proteinExistence type="predicted"/>
<dbReference type="AlphaFoldDB" id="A0A831JX80"/>
<organism evidence="9">
    <name type="scientific">Thiolapillus brandeum</name>
    <dbReference type="NCBI Taxonomy" id="1076588"/>
    <lineage>
        <taxon>Bacteria</taxon>
        <taxon>Pseudomonadati</taxon>
        <taxon>Pseudomonadota</taxon>
        <taxon>Gammaproteobacteria</taxon>
        <taxon>Chromatiales</taxon>
        <taxon>Sedimenticolaceae</taxon>
        <taxon>Thiolapillus</taxon>
    </lineage>
</organism>
<dbReference type="SUPFAM" id="SSF53822">
    <property type="entry name" value="Periplasmic binding protein-like I"/>
    <property type="match status" value="1"/>
</dbReference>